<dbReference type="GO" id="GO:0016020">
    <property type="term" value="C:membrane"/>
    <property type="evidence" value="ECO:0007669"/>
    <property type="project" value="UniProtKB-UniRule"/>
</dbReference>
<name>A0A8S1T9A8_PAROT</name>
<accession>A0A8S1T9A8</accession>
<evidence type="ECO:0000313" key="3">
    <source>
        <dbReference type="EMBL" id="CAD8148217.1"/>
    </source>
</evidence>
<comment type="similarity">
    <text evidence="2">Belongs to the mitochondrial carrier (TC 2.A.29) family.</text>
</comment>
<feature type="repeat" description="Solcar" evidence="1">
    <location>
        <begin position="161"/>
        <end position="247"/>
    </location>
</feature>
<dbReference type="EMBL" id="CAJJDP010000020">
    <property type="protein sequence ID" value="CAD8148217.1"/>
    <property type="molecule type" value="Genomic_DNA"/>
</dbReference>
<dbReference type="Proteomes" id="UP000683925">
    <property type="component" value="Unassembled WGS sequence"/>
</dbReference>
<proteinExistence type="inferred from homology"/>
<organism evidence="3 4">
    <name type="scientific">Paramecium octaurelia</name>
    <dbReference type="NCBI Taxonomy" id="43137"/>
    <lineage>
        <taxon>Eukaryota</taxon>
        <taxon>Sar</taxon>
        <taxon>Alveolata</taxon>
        <taxon>Ciliophora</taxon>
        <taxon>Intramacronucleata</taxon>
        <taxon>Oligohymenophorea</taxon>
        <taxon>Peniculida</taxon>
        <taxon>Parameciidae</taxon>
        <taxon>Paramecium</taxon>
    </lineage>
</organism>
<evidence type="ECO:0000313" key="4">
    <source>
        <dbReference type="Proteomes" id="UP000683925"/>
    </source>
</evidence>
<keyword evidence="2" id="KW-0813">Transport</keyword>
<comment type="caution">
    <text evidence="3">The sequence shown here is derived from an EMBL/GenBank/DDBJ whole genome shotgun (WGS) entry which is preliminary data.</text>
</comment>
<sequence length="287" mass="33783">MEPLNSQDRTKKRFCQYYLCINVKLIKIQKKYLLFNQGKKGLLKSYVLGQNIQVFMKDKNNLIYLKIIDSSFSQDPKREKLNFFLVNMLSGRCSWWNNFATDLSIFICKEQISYRQLIQSGPVIQQFERLCEEDIQVRWLEGIKQRIENFSFGNHQKFNDEQCWCKIYCCLLHTLYFQYHVIPIQYNQKKNAIAINSNIHYKIILDCAVQILNKKGLKSFFKGALSQSFFESRSALSLVLYDEIKQFLSQGPKLRKGRIGIGRLIQASYILNSSRGIYTPSIRCNNL</sequence>
<dbReference type="PROSITE" id="PS50920">
    <property type="entry name" value="SOLCAR"/>
    <property type="match status" value="1"/>
</dbReference>
<dbReference type="AlphaFoldDB" id="A0A8S1T9A8"/>
<reference evidence="3" key="1">
    <citation type="submission" date="2021-01" db="EMBL/GenBank/DDBJ databases">
        <authorList>
            <consortium name="Genoscope - CEA"/>
            <person name="William W."/>
        </authorList>
    </citation>
    <scope>NUCLEOTIDE SEQUENCE</scope>
</reference>
<evidence type="ECO:0000256" key="1">
    <source>
        <dbReference type="PROSITE-ProRule" id="PRU00282"/>
    </source>
</evidence>
<evidence type="ECO:0000256" key="2">
    <source>
        <dbReference type="RuleBase" id="RU000488"/>
    </source>
</evidence>
<protein>
    <submittedName>
        <fullName evidence="3">Uncharacterized protein</fullName>
    </submittedName>
</protein>
<keyword evidence="1 2" id="KW-0812">Transmembrane</keyword>
<gene>
    <name evidence="3" type="ORF">POCTA_138.1.T0200418</name>
</gene>
<keyword evidence="1" id="KW-0472">Membrane</keyword>
<dbReference type="InterPro" id="IPR018108">
    <property type="entry name" value="MCP_transmembrane"/>
</dbReference>
<dbReference type="Pfam" id="PF00153">
    <property type="entry name" value="Mito_carr"/>
    <property type="match status" value="1"/>
</dbReference>
<keyword evidence="4" id="KW-1185">Reference proteome</keyword>
<dbReference type="OrthoDB" id="2382881at2759"/>